<dbReference type="GO" id="GO:0004143">
    <property type="term" value="F:ATP-dependent diacylglycerol kinase activity"/>
    <property type="evidence" value="ECO:0007669"/>
    <property type="project" value="UniProtKB-EC"/>
</dbReference>
<dbReference type="EC" id="2.7.1.107" evidence="3 24"/>
<gene>
    <name evidence="25" type="ORF">EDC26_10830</name>
</gene>
<keyword evidence="5" id="KW-1003">Cell membrane</keyword>
<keyword evidence="6" id="KW-0444">Lipid biosynthesis</keyword>
<evidence type="ECO:0000256" key="19">
    <source>
        <dbReference type="ARBA" id="ARBA00023264"/>
    </source>
</evidence>
<feature type="binding site" evidence="22">
    <location>
        <position position="123"/>
    </location>
    <ligand>
        <name>ATP</name>
        <dbReference type="ChEBI" id="CHEBI:30616"/>
    </ligand>
</feature>
<evidence type="ECO:0000256" key="5">
    <source>
        <dbReference type="ARBA" id="ARBA00022475"/>
    </source>
</evidence>
<evidence type="ECO:0000256" key="21">
    <source>
        <dbReference type="PIRSR" id="PIRSR600829-2"/>
    </source>
</evidence>
<dbReference type="GO" id="GO:0005524">
    <property type="term" value="F:ATP binding"/>
    <property type="evidence" value="ECO:0007669"/>
    <property type="project" value="UniProtKB-KW"/>
</dbReference>
<feature type="transmembrane region" description="Helical" evidence="24">
    <location>
        <begin position="102"/>
        <end position="122"/>
    </location>
</feature>
<evidence type="ECO:0000256" key="3">
    <source>
        <dbReference type="ARBA" id="ARBA00012133"/>
    </source>
</evidence>
<feature type="binding site" evidence="22">
    <location>
        <position position="75"/>
    </location>
    <ligand>
        <name>ATP</name>
        <dbReference type="ChEBI" id="CHEBI:30616"/>
    </ligand>
</feature>
<reference evidence="25 26" key="1">
    <citation type="submission" date="2019-03" db="EMBL/GenBank/DDBJ databases">
        <title>Genomic Encyclopedia of Type Strains, Phase IV (KMG-IV): sequencing the most valuable type-strain genomes for metagenomic binning, comparative biology and taxonomic classification.</title>
        <authorList>
            <person name="Goeker M."/>
        </authorList>
    </citation>
    <scope>NUCLEOTIDE SEQUENCE [LARGE SCALE GENOMIC DNA]</scope>
    <source>
        <strain evidence="25 26">DSM 24591</strain>
    </source>
</reference>
<evidence type="ECO:0000313" key="26">
    <source>
        <dbReference type="Proteomes" id="UP000295525"/>
    </source>
</evidence>
<comment type="caution">
    <text evidence="24">Lacks conserved residue(s) required for the propagation of feature annotation.</text>
</comment>
<evidence type="ECO:0000256" key="14">
    <source>
        <dbReference type="ARBA" id="ARBA00022842"/>
    </source>
</evidence>
<evidence type="ECO:0000256" key="11">
    <source>
        <dbReference type="ARBA" id="ARBA00022741"/>
    </source>
</evidence>
<dbReference type="GO" id="GO:0046872">
    <property type="term" value="F:metal ion binding"/>
    <property type="evidence" value="ECO:0007669"/>
    <property type="project" value="UniProtKB-KW"/>
</dbReference>
<feature type="binding site" evidence="22">
    <location>
        <position position="56"/>
    </location>
    <ligand>
        <name>ATP</name>
        <dbReference type="ChEBI" id="CHEBI:30616"/>
    </ligand>
</feature>
<comment type="subcellular location">
    <subcellularLocation>
        <location evidence="1 24">Cell inner membrane</location>
        <topology evidence="1 24">Multi-pass membrane protein</topology>
    </subcellularLocation>
</comment>
<evidence type="ECO:0000313" key="25">
    <source>
        <dbReference type="EMBL" id="TCT06294.1"/>
    </source>
</evidence>
<feature type="binding site" evidence="21">
    <location>
        <position position="145"/>
    </location>
    <ligand>
        <name>substrate</name>
    </ligand>
</feature>
<comment type="cofactor">
    <cofactor evidence="23">
        <name>Mg(2+)</name>
        <dbReference type="ChEBI" id="CHEBI:18420"/>
    </cofactor>
    <text evidence="23">Mn(2+), Zn(2+), Cd(2+) and Co(2+) support activity to lesser extents.</text>
</comment>
<feature type="transmembrane region" description="Helical" evidence="24">
    <location>
        <begin position="143"/>
        <end position="165"/>
    </location>
</feature>
<evidence type="ECO:0000256" key="24">
    <source>
        <dbReference type="RuleBase" id="RU363065"/>
    </source>
</evidence>
<evidence type="ECO:0000256" key="22">
    <source>
        <dbReference type="PIRSR" id="PIRSR600829-3"/>
    </source>
</evidence>
<evidence type="ECO:0000256" key="6">
    <source>
        <dbReference type="ARBA" id="ARBA00022516"/>
    </source>
</evidence>
<dbReference type="Proteomes" id="UP000295525">
    <property type="component" value="Unassembled WGS sequence"/>
</dbReference>
<keyword evidence="15 24" id="KW-1133">Transmembrane helix</keyword>
<evidence type="ECO:0000256" key="8">
    <source>
        <dbReference type="ARBA" id="ARBA00022679"/>
    </source>
</evidence>
<keyword evidence="16 24" id="KW-0443">Lipid metabolism</keyword>
<feature type="binding site" evidence="21">
    <location>
        <begin position="77"/>
        <end position="81"/>
    </location>
    <ligand>
        <name>substrate</name>
    </ligand>
</feature>
<organism evidence="25 26">
    <name type="scientific">Paralcaligenes ureilyticus</name>
    <dbReference type="NCBI Taxonomy" id="627131"/>
    <lineage>
        <taxon>Bacteria</taxon>
        <taxon>Pseudomonadati</taxon>
        <taxon>Pseudomonadota</taxon>
        <taxon>Betaproteobacteria</taxon>
        <taxon>Burkholderiales</taxon>
        <taxon>Alcaligenaceae</taxon>
        <taxon>Paralcaligenes</taxon>
    </lineage>
</organism>
<dbReference type="PANTHER" id="PTHR34299:SF1">
    <property type="entry name" value="DIACYLGLYCEROL KINASE"/>
    <property type="match status" value="1"/>
</dbReference>
<evidence type="ECO:0000256" key="12">
    <source>
        <dbReference type="ARBA" id="ARBA00022777"/>
    </source>
</evidence>
<evidence type="ECO:0000256" key="23">
    <source>
        <dbReference type="PIRSR" id="PIRSR600829-4"/>
    </source>
</evidence>
<feature type="active site" description="Proton acceptor" evidence="20">
    <location>
        <position position="116"/>
    </location>
</feature>
<keyword evidence="19 24" id="KW-1208">Phospholipid metabolism</keyword>
<keyword evidence="26" id="KW-1185">Reference proteome</keyword>
<comment type="caution">
    <text evidence="25">The sequence shown here is derived from an EMBL/GenBank/DDBJ whole genome shotgun (WGS) entry which is preliminary data.</text>
</comment>
<evidence type="ECO:0000256" key="9">
    <source>
        <dbReference type="ARBA" id="ARBA00022692"/>
    </source>
</evidence>
<keyword evidence="7 24" id="KW-0997">Cell inner membrane</keyword>
<keyword evidence="17 24" id="KW-0472">Membrane</keyword>
<evidence type="ECO:0000256" key="13">
    <source>
        <dbReference type="ARBA" id="ARBA00022840"/>
    </source>
</evidence>
<evidence type="ECO:0000256" key="4">
    <source>
        <dbReference type="ARBA" id="ARBA00017575"/>
    </source>
</evidence>
<dbReference type="GO" id="GO:0006654">
    <property type="term" value="P:phosphatidic acid biosynthetic process"/>
    <property type="evidence" value="ECO:0007669"/>
    <property type="project" value="InterPro"/>
</dbReference>
<proteinExistence type="inferred from homology"/>
<comment type="catalytic activity">
    <reaction evidence="24">
        <text>a 1,2-diacyl-sn-glycerol + ATP = a 1,2-diacyl-sn-glycero-3-phosphate + ADP + H(+)</text>
        <dbReference type="Rhea" id="RHEA:10272"/>
        <dbReference type="ChEBI" id="CHEBI:15378"/>
        <dbReference type="ChEBI" id="CHEBI:17815"/>
        <dbReference type="ChEBI" id="CHEBI:30616"/>
        <dbReference type="ChEBI" id="CHEBI:58608"/>
        <dbReference type="ChEBI" id="CHEBI:456216"/>
        <dbReference type="EC" id="2.7.1.107"/>
    </reaction>
</comment>
<evidence type="ECO:0000256" key="17">
    <source>
        <dbReference type="ARBA" id="ARBA00023136"/>
    </source>
</evidence>
<dbReference type="Gene3D" id="1.10.287.3610">
    <property type="match status" value="1"/>
</dbReference>
<comment type="similarity">
    <text evidence="2 24">Belongs to the bacterial diacylglycerol kinase family.</text>
</comment>
<dbReference type="Pfam" id="PF01219">
    <property type="entry name" value="DAGK_prokar"/>
    <property type="match status" value="1"/>
</dbReference>
<keyword evidence="10 23" id="KW-0479">Metal-binding</keyword>
<comment type="function">
    <text evidence="24">Catalyzes the ATP-dependent phosphorylation of sn-l,2-diacylglycerol (DAG) to phosphatidic acid. Involved in the recycling of diacylglycerol produced as a by-product during membrane-derived oligosaccharide (MDO) biosynthesis.</text>
</comment>
<protein>
    <recommendedName>
        <fullName evidence="4 24">Diacylglycerol kinase</fullName>
        <ecNumber evidence="3 24">2.7.1.107</ecNumber>
    </recommendedName>
</protein>
<feature type="binding site" evidence="21">
    <location>
        <position position="56"/>
    </location>
    <ligand>
        <name>substrate</name>
    </ligand>
</feature>
<evidence type="ECO:0000256" key="2">
    <source>
        <dbReference type="ARBA" id="ARBA00005967"/>
    </source>
</evidence>
<evidence type="ECO:0000256" key="7">
    <source>
        <dbReference type="ARBA" id="ARBA00022519"/>
    </source>
</evidence>
<evidence type="ECO:0000256" key="10">
    <source>
        <dbReference type="ARBA" id="ARBA00022723"/>
    </source>
</evidence>
<dbReference type="AlphaFoldDB" id="A0A4R3LZU2"/>
<keyword evidence="11 22" id="KW-0547">Nucleotide-binding</keyword>
<keyword evidence="8 24" id="KW-0808">Transferase</keyword>
<feature type="binding site" evidence="23">
    <location>
        <position position="123"/>
    </location>
    <ligand>
        <name>a divalent metal cation</name>
        <dbReference type="ChEBI" id="CHEBI:60240"/>
    </ligand>
</feature>
<keyword evidence="14 23" id="KW-0460">Magnesium</keyword>
<evidence type="ECO:0000256" key="18">
    <source>
        <dbReference type="ARBA" id="ARBA00023209"/>
    </source>
</evidence>
<feature type="binding site" evidence="22">
    <location>
        <begin position="132"/>
        <end position="134"/>
    </location>
    <ligand>
        <name>ATP</name>
        <dbReference type="ChEBI" id="CHEBI:30616"/>
    </ligand>
</feature>
<dbReference type="EMBL" id="SMAJ01000008">
    <property type="protein sequence ID" value="TCT06294.1"/>
    <property type="molecule type" value="Genomic_DNA"/>
</dbReference>
<dbReference type="GO" id="GO:0005886">
    <property type="term" value="C:plasma membrane"/>
    <property type="evidence" value="ECO:0007669"/>
    <property type="project" value="UniProtKB-SubCell"/>
</dbReference>
<evidence type="ECO:0000256" key="20">
    <source>
        <dbReference type="PIRSR" id="PIRSR600829-1"/>
    </source>
</evidence>
<feature type="binding site" evidence="21">
    <location>
        <position position="116"/>
    </location>
    <ligand>
        <name>substrate</name>
    </ligand>
</feature>
<evidence type="ECO:0000256" key="1">
    <source>
        <dbReference type="ARBA" id="ARBA00004429"/>
    </source>
</evidence>
<keyword evidence="9 24" id="KW-0812">Transmembrane</keyword>
<accession>A0A4R3LZU2</accession>
<dbReference type="InterPro" id="IPR000829">
    <property type="entry name" value="DAGK"/>
</dbReference>
<dbReference type="InterPro" id="IPR036945">
    <property type="entry name" value="DAGK_sf"/>
</dbReference>
<sequence length="168" mass="17905">MTVHVGARPTLTGHDAGLEGFIGDYVNAYMAATRAAATIAIMSTTSPYKSQGGLGRLRNALKFSLQGFKAAFQHEAAFRQELLLAVVLTPAAFWVGRGAMQILLLISTIVFVLIVEILNSALEALADSITIEHHALVGRAKDLGSAAVMLSLLLGGAIWATVLYLRFH</sequence>
<dbReference type="InterPro" id="IPR033718">
    <property type="entry name" value="DAGK_prok"/>
</dbReference>
<dbReference type="CDD" id="cd14264">
    <property type="entry name" value="DAGK_IM"/>
    <property type="match status" value="1"/>
</dbReference>
<keyword evidence="12 24" id="KW-0418">Kinase</keyword>
<keyword evidence="13 22" id="KW-0067">ATP-binding</keyword>
<dbReference type="PANTHER" id="PTHR34299">
    <property type="entry name" value="DIACYLGLYCEROL KINASE"/>
    <property type="match status" value="1"/>
</dbReference>
<evidence type="ECO:0000256" key="15">
    <source>
        <dbReference type="ARBA" id="ARBA00022989"/>
    </source>
</evidence>
<evidence type="ECO:0000256" key="16">
    <source>
        <dbReference type="ARBA" id="ARBA00023098"/>
    </source>
</evidence>
<feature type="binding site" evidence="22">
    <location>
        <begin position="141"/>
        <end position="142"/>
    </location>
    <ligand>
        <name>ATP</name>
        <dbReference type="ChEBI" id="CHEBI:30616"/>
    </ligand>
</feature>
<feature type="binding site" evidence="23">
    <location>
        <position position="75"/>
    </location>
    <ligand>
        <name>a divalent metal cation</name>
        <dbReference type="ChEBI" id="CHEBI:60240"/>
    </ligand>
</feature>
<keyword evidence="18" id="KW-0594">Phospholipid biosynthesis</keyword>
<name>A0A4R3LZU2_9BURK</name>